<organism evidence="11 12">
    <name type="scientific">Waterburya agarophytonicola KI4</name>
    <dbReference type="NCBI Taxonomy" id="2874699"/>
    <lineage>
        <taxon>Bacteria</taxon>
        <taxon>Bacillati</taxon>
        <taxon>Cyanobacteriota</taxon>
        <taxon>Cyanophyceae</taxon>
        <taxon>Pleurocapsales</taxon>
        <taxon>Hyellaceae</taxon>
        <taxon>Waterburya</taxon>
        <taxon>Waterburya agarophytonicola</taxon>
    </lineage>
</organism>
<dbReference type="PROSITE" id="PS00194">
    <property type="entry name" value="THIOREDOXIN_1"/>
    <property type="match status" value="1"/>
</dbReference>
<dbReference type="PROSITE" id="PS51352">
    <property type="entry name" value="THIOREDOXIN_2"/>
    <property type="match status" value="1"/>
</dbReference>
<feature type="active site" description="Nucleophile" evidence="8">
    <location>
        <position position="34"/>
    </location>
</feature>
<reference evidence="11" key="1">
    <citation type="journal article" date="2021" name="Antonie Van Leeuwenhoek">
        <title>Draft genome and description of Waterburya agarophytonicola gen. nov. sp. nov. (Pleurocapsales, Cyanobacteria): a seaweed symbiont.</title>
        <authorList>
            <person name="Bonthond G."/>
            <person name="Shalygin S."/>
            <person name="Bayer T."/>
            <person name="Weinberger F."/>
        </authorList>
    </citation>
    <scope>NUCLEOTIDE SEQUENCE</scope>
    <source>
        <strain evidence="11">KI4</strain>
    </source>
</reference>
<keyword evidence="2" id="KW-0813">Transport</keyword>
<dbReference type="GO" id="GO:0015035">
    <property type="term" value="F:protein-disulfide reductase activity"/>
    <property type="evidence" value="ECO:0007669"/>
    <property type="project" value="UniProtKB-UniRule"/>
</dbReference>
<comment type="caution">
    <text evidence="11">The sequence shown here is derived from an EMBL/GenBank/DDBJ whole genome shotgun (WGS) entry which is preliminary data.</text>
</comment>
<dbReference type="PANTHER" id="PTHR45663">
    <property type="entry name" value="GEO12009P1"/>
    <property type="match status" value="1"/>
</dbReference>
<keyword evidence="4 9" id="KW-1015">Disulfide bond</keyword>
<feature type="site" description="Contributes to redox potential value" evidence="8">
    <location>
        <position position="36"/>
    </location>
</feature>
<evidence type="ECO:0000256" key="5">
    <source>
        <dbReference type="ARBA" id="ARBA00023284"/>
    </source>
</evidence>
<evidence type="ECO:0000256" key="9">
    <source>
        <dbReference type="PIRSR" id="PIRSR000077-4"/>
    </source>
</evidence>
<evidence type="ECO:0000313" key="12">
    <source>
        <dbReference type="Proteomes" id="UP000729733"/>
    </source>
</evidence>
<feature type="site" description="Deprotonates C-terminal active site Cys" evidence="8">
    <location>
        <position position="28"/>
    </location>
</feature>
<evidence type="ECO:0000256" key="1">
    <source>
        <dbReference type="ARBA" id="ARBA00008987"/>
    </source>
</evidence>
<proteinExistence type="inferred from homology"/>
<dbReference type="GO" id="GO:0005737">
    <property type="term" value="C:cytoplasm"/>
    <property type="evidence" value="ECO:0007669"/>
    <property type="project" value="TreeGrafter"/>
</dbReference>
<evidence type="ECO:0000259" key="10">
    <source>
        <dbReference type="PROSITE" id="PS51352"/>
    </source>
</evidence>
<dbReference type="NCBIfam" id="TIGR01068">
    <property type="entry name" value="thioredoxin"/>
    <property type="match status" value="1"/>
</dbReference>
<dbReference type="InterPro" id="IPR017937">
    <property type="entry name" value="Thioredoxin_CS"/>
</dbReference>
<evidence type="ECO:0000313" key="11">
    <source>
        <dbReference type="EMBL" id="MCC0176278.1"/>
    </source>
</evidence>
<dbReference type="RefSeq" id="WP_229639320.1">
    <property type="nucleotide sequence ID" value="NZ_JADWDC010000008.1"/>
</dbReference>
<dbReference type="InterPro" id="IPR036249">
    <property type="entry name" value="Thioredoxin-like_sf"/>
</dbReference>
<dbReference type="EMBL" id="JADWDC010000008">
    <property type="protein sequence ID" value="MCC0176278.1"/>
    <property type="molecule type" value="Genomic_DNA"/>
</dbReference>
<feature type="domain" description="Thioredoxin" evidence="10">
    <location>
        <begin position="1"/>
        <end position="110"/>
    </location>
</feature>
<evidence type="ECO:0000256" key="4">
    <source>
        <dbReference type="ARBA" id="ARBA00023157"/>
    </source>
</evidence>
<keyword evidence="3" id="KW-0249">Electron transport</keyword>
<dbReference type="InterPro" id="IPR005746">
    <property type="entry name" value="Thioredoxin"/>
</dbReference>
<dbReference type="InterPro" id="IPR013766">
    <property type="entry name" value="Thioredoxin_domain"/>
</dbReference>
<keyword evidence="12" id="KW-1185">Reference proteome</keyword>
<accession>A0A964FG88</accession>
<evidence type="ECO:0000256" key="2">
    <source>
        <dbReference type="ARBA" id="ARBA00022448"/>
    </source>
</evidence>
<dbReference type="PROSITE" id="PS51354">
    <property type="entry name" value="GLUTAREDOXIN_2"/>
    <property type="match status" value="1"/>
</dbReference>
<dbReference type="CDD" id="cd02947">
    <property type="entry name" value="TRX_family"/>
    <property type="match status" value="1"/>
</dbReference>
<feature type="site" description="Contributes to redox potential value" evidence="8">
    <location>
        <position position="35"/>
    </location>
</feature>
<feature type="active site" description="Nucleophile" evidence="8">
    <location>
        <position position="37"/>
    </location>
</feature>
<feature type="disulfide bond" description="Redox-active" evidence="9">
    <location>
        <begin position="34"/>
        <end position="37"/>
    </location>
</feature>
<sequence length="111" mass="12536">MTSTTKANFINSEQLEELIANNKLVLVDYTATWCGPCKVVAPLMDRLATEYGDRSTVVKVDIDENRDSAKKYGIRSIPAVMVFRDGEVIENLFGSQPYEIYSNILETQIRL</sequence>
<dbReference type="AlphaFoldDB" id="A0A964FG88"/>
<evidence type="ECO:0000256" key="6">
    <source>
        <dbReference type="NCBIfam" id="TIGR01068"/>
    </source>
</evidence>
<dbReference type="PRINTS" id="PR00421">
    <property type="entry name" value="THIOREDOXIN"/>
</dbReference>
<dbReference type="PANTHER" id="PTHR45663:SF11">
    <property type="entry name" value="GEO12009P1"/>
    <property type="match status" value="1"/>
</dbReference>
<evidence type="ECO:0000256" key="3">
    <source>
        <dbReference type="ARBA" id="ARBA00022982"/>
    </source>
</evidence>
<evidence type="ECO:0000256" key="7">
    <source>
        <dbReference type="PIRNR" id="PIRNR000077"/>
    </source>
</evidence>
<evidence type="ECO:0000256" key="8">
    <source>
        <dbReference type="PIRSR" id="PIRSR000077-1"/>
    </source>
</evidence>
<protein>
    <recommendedName>
        <fullName evidence="6 7">Thioredoxin</fullName>
    </recommendedName>
</protein>
<comment type="similarity">
    <text evidence="1 7">Belongs to the thioredoxin family.</text>
</comment>
<gene>
    <name evidence="11" type="primary">trxA</name>
    <name evidence="11" type="ORF">I4641_04720</name>
</gene>
<dbReference type="PIRSF" id="PIRSF000077">
    <property type="entry name" value="Thioredoxin"/>
    <property type="match status" value="1"/>
</dbReference>
<keyword evidence="5 9" id="KW-0676">Redox-active center</keyword>
<dbReference type="SUPFAM" id="SSF52833">
    <property type="entry name" value="Thioredoxin-like"/>
    <property type="match status" value="1"/>
</dbReference>
<dbReference type="Proteomes" id="UP000729733">
    <property type="component" value="Unassembled WGS sequence"/>
</dbReference>
<name>A0A964FG88_9CYAN</name>
<dbReference type="FunFam" id="3.40.30.10:FF:000001">
    <property type="entry name" value="Thioredoxin"/>
    <property type="match status" value="1"/>
</dbReference>
<dbReference type="Gene3D" id="3.40.30.10">
    <property type="entry name" value="Glutaredoxin"/>
    <property type="match status" value="1"/>
</dbReference>
<dbReference type="Pfam" id="PF00085">
    <property type="entry name" value="Thioredoxin"/>
    <property type="match status" value="1"/>
</dbReference>